<dbReference type="Proteomes" id="UP001207742">
    <property type="component" value="Unassembled WGS sequence"/>
</dbReference>
<gene>
    <name evidence="1" type="ORF">OL497_30735</name>
</gene>
<organism evidence="1 2">
    <name type="scientific">Chitinophaga nivalis</name>
    <dbReference type="NCBI Taxonomy" id="2991709"/>
    <lineage>
        <taxon>Bacteria</taxon>
        <taxon>Pseudomonadati</taxon>
        <taxon>Bacteroidota</taxon>
        <taxon>Chitinophagia</taxon>
        <taxon>Chitinophagales</taxon>
        <taxon>Chitinophagaceae</taxon>
        <taxon>Chitinophaga</taxon>
    </lineage>
</organism>
<name>A0ABT3IWG4_9BACT</name>
<evidence type="ECO:0000313" key="1">
    <source>
        <dbReference type="EMBL" id="MCW3488310.1"/>
    </source>
</evidence>
<comment type="caution">
    <text evidence="1">The sequence shown here is derived from an EMBL/GenBank/DDBJ whole genome shotgun (WGS) entry which is preliminary data.</text>
</comment>
<keyword evidence="2" id="KW-1185">Reference proteome</keyword>
<reference evidence="1 2" key="1">
    <citation type="submission" date="2022-10" db="EMBL/GenBank/DDBJ databases">
        <title>Chitinophaga nivalis PC15 sp. nov., isolated from Pyeongchang county, South Korea.</title>
        <authorList>
            <person name="Trinh H.N."/>
        </authorList>
    </citation>
    <scope>NUCLEOTIDE SEQUENCE [LARGE SCALE GENOMIC DNA]</scope>
    <source>
        <strain evidence="1 2">PC14</strain>
    </source>
</reference>
<protein>
    <recommendedName>
        <fullName evidence="3">Arm DNA-binding domain-containing protein</fullName>
    </recommendedName>
</protein>
<proteinExistence type="predicted"/>
<evidence type="ECO:0000313" key="2">
    <source>
        <dbReference type="Proteomes" id="UP001207742"/>
    </source>
</evidence>
<sequence>MEVRFYLKRPKDVESTIFANITDEGETLRYYLSEKIPTLYWNKISQRVMTAGKDFPEHPEFNARLDYLDHTIKTTYRKYRNDHDHQIPSPEQLKELLDTVTGKKIIERITFLSHFEDFNTRSEKGERINS</sequence>
<evidence type="ECO:0008006" key="3">
    <source>
        <dbReference type="Google" id="ProtNLM"/>
    </source>
</evidence>
<accession>A0ABT3IWG4</accession>
<dbReference type="EMBL" id="JAPDNS010000002">
    <property type="protein sequence ID" value="MCW3488310.1"/>
    <property type="molecule type" value="Genomic_DNA"/>
</dbReference>
<dbReference type="RefSeq" id="WP_264735112.1">
    <property type="nucleotide sequence ID" value="NZ_JAPDNR010000001.1"/>
</dbReference>